<dbReference type="Pfam" id="PF02024">
    <property type="entry name" value="Leptin"/>
    <property type="match status" value="1"/>
</dbReference>
<keyword evidence="7" id="KW-0472">Membrane</keyword>
<keyword evidence="4" id="KW-0964">Secreted</keyword>
<feature type="disulfide bond" evidence="6">
    <location>
        <begin position="155"/>
        <end position="205"/>
    </location>
</feature>
<dbReference type="InterPro" id="IPR000065">
    <property type="entry name" value="Leptin"/>
</dbReference>
<dbReference type="PANTHER" id="PTHR11724:SF1">
    <property type="entry name" value="LEPTIN"/>
    <property type="match status" value="1"/>
</dbReference>
<evidence type="ECO:0000256" key="1">
    <source>
        <dbReference type="ARBA" id="ARBA00004613"/>
    </source>
</evidence>
<sequence length="205" mass="23731">MEYSGISQATFYLWHLVCVIKMWWTNLTPKEGIMAVYPALFCSCVVTVLTLAHGRALPTDTLKNSVKLQVENIISRIQKHKDEFQILHKMILDSPELLPELQSDKPIEGLSSMVEMLNNFQRVLHSLPKGHMSQLHSDVSKLQHYLEDKMSSLQCTHRKTGTEKNLEAFLKNHSMYYITLGHVALDRLQKYLQRLNHNLDQLRTC</sequence>
<dbReference type="GO" id="GO:0005576">
    <property type="term" value="C:extracellular region"/>
    <property type="evidence" value="ECO:0007669"/>
    <property type="project" value="UniProtKB-SubCell"/>
</dbReference>
<keyword evidence="7" id="KW-0812">Transmembrane</keyword>
<evidence type="ECO:0000256" key="5">
    <source>
        <dbReference type="ARBA" id="ARBA00030981"/>
    </source>
</evidence>
<dbReference type="Proteomes" id="UP001274896">
    <property type="component" value="Unassembled WGS sequence"/>
</dbReference>
<name>A0AAE0RBQ8_9TELE</name>
<evidence type="ECO:0000313" key="8">
    <source>
        <dbReference type="EMBL" id="KAK3549135.1"/>
    </source>
</evidence>
<dbReference type="PIRSF" id="PIRSF001837">
    <property type="entry name" value="Leptin"/>
    <property type="match status" value="1"/>
</dbReference>
<comment type="similarity">
    <text evidence="2">Belongs to the leptin family.</text>
</comment>
<dbReference type="EMBL" id="JAUCMX010000004">
    <property type="protein sequence ID" value="KAK3549135.1"/>
    <property type="molecule type" value="Genomic_DNA"/>
</dbReference>
<dbReference type="PANTHER" id="PTHR11724">
    <property type="entry name" value="LEPTIN"/>
    <property type="match status" value="1"/>
</dbReference>
<dbReference type="Gene3D" id="1.20.1250.10">
    <property type="match status" value="1"/>
</dbReference>
<accession>A0AAE0RBQ8</accession>
<dbReference type="AlphaFoldDB" id="A0AAE0RBQ8"/>
<organism evidence="8 9">
    <name type="scientific">Hemibagrus guttatus</name>
    <dbReference type="NCBI Taxonomy" id="175788"/>
    <lineage>
        <taxon>Eukaryota</taxon>
        <taxon>Metazoa</taxon>
        <taxon>Chordata</taxon>
        <taxon>Craniata</taxon>
        <taxon>Vertebrata</taxon>
        <taxon>Euteleostomi</taxon>
        <taxon>Actinopterygii</taxon>
        <taxon>Neopterygii</taxon>
        <taxon>Teleostei</taxon>
        <taxon>Ostariophysi</taxon>
        <taxon>Siluriformes</taxon>
        <taxon>Bagridae</taxon>
        <taxon>Hemibagrus</taxon>
    </lineage>
</organism>
<dbReference type="SUPFAM" id="SSF47266">
    <property type="entry name" value="4-helical cytokines"/>
    <property type="match status" value="1"/>
</dbReference>
<evidence type="ECO:0000313" key="9">
    <source>
        <dbReference type="Proteomes" id="UP001274896"/>
    </source>
</evidence>
<dbReference type="GO" id="GO:0005179">
    <property type="term" value="F:hormone activity"/>
    <property type="evidence" value="ECO:0007669"/>
    <property type="project" value="InterPro"/>
</dbReference>
<evidence type="ECO:0000256" key="4">
    <source>
        <dbReference type="ARBA" id="ARBA00022525"/>
    </source>
</evidence>
<comment type="caution">
    <text evidence="8">The sequence shown here is derived from an EMBL/GenBank/DDBJ whole genome shotgun (WGS) entry which is preliminary data.</text>
</comment>
<proteinExistence type="inferred from homology"/>
<evidence type="ECO:0000256" key="2">
    <source>
        <dbReference type="ARBA" id="ARBA00005834"/>
    </source>
</evidence>
<keyword evidence="6" id="KW-1015">Disulfide bond</keyword>
<evidence type="ECO:0000256" key="3">
    <source>
        <dbReference type="ARBA" id="ARBA00021421"/>
    </source>
</evidence>
<protein>
    <recommendedName>
        <fullName evidence="3">Leptin</fullName>
    </recommendedName>
    <alternativeName>
        <fullName evidence="5">Obesity factor</fullName>
    </alternativeName>
</protein>
<reference evidence="8" key="1">
    <citation type="submission" date="2023-06" db="EMBL/GenBank/DDBJ databases">
        <title>Male Hemibagrus guttatus genome.</title>
        <authorList>
            <person name="Bian C."/>
        </authorList>
    </citation>
    <scope>NUCLEOTIDE SEQUENCE</scope>
    <source>
        <strain evidence="8">Male_cb2023</strain>
        <tissue evidence="8">Muscle</tissue>
    </source>
</reference>
<feature type="transmembrane region" description="Helical" evidence="7">
    <location>
        <begin position="36"/>
        <end position="54"/>
    </location>
</feature>
<dbReference type="InterPro" id="IPR009079">
    <property type="entry name" value="4_helix_cytokine-like_core"/>
</dbReference>
<evidence type="ECO:0000256" key="6">
    <source>
        <dbReference type="PIRSR" id="PIRSR001837-1"/>
    </source>
</evidence>
<keyword evidence="7" id="KW-1133">Transmembrane helix</keyword>
<keyword evidence="9" id="KW-1185">Reference proteome</keyword>
<gene>
    <name evidence="8" type="ORF">QTP70_033340</name>
</gene>
<comment type="subcellular location">
    <subcellularLocation>
        <location evidence="1">Secreted</location>
    </subcellularLocation>
</comment>
<evidence type="ECO:0000256" key="7">
    <source>
        <dbReference type="SAM" id="Phobius"/>
    </source>
</evidence>